<feature type="non-terminal residue" evidence="1">
    <location>
        <position position="1"/>
    </location>
</feature>
<protein>
    <submittedName>
        <fullName evidence="1">(Mediterranean fruit fly) hypothetical protein</fullName>
    </submittedName>
</protein>
<proteinExistence type="predicted"/>
<keyword evidence="2" id="KW-1185">Reference proteome</keyword>
<evidence type="ECO:0000313" key="2">
    <source>
        <dbReference type="Proteomes" id="UP000606786"/>
    </source>
</evidence>
<name>A0A811UJA9_CERCA</name>
<comment type="caution">
    <text evidence="1">The sequence shown here is derived from an EMBL/GenBank/DDBJ whole genome shotgun (WGS) entry which is preliminary data.</text>
</comment>
<dbReference type="AlphaFoldDB" id="A0A811UJA9"/>
<accession>A0A811UJA9</accession>
<sequence length="56" mass="6178">NNSPTPKYNFYSTLALQSFAFGQREILAENSGRVSNEFPMGGKITCKSNSNCRVCV</sequence>
<dbReference type="Proteomes" id="UP000606786">
    <property type="component" value="Unassembled WGS sequence"/>
</dbReference>
<dbReference type="EMBL" id="CAJHJT010000012">
    <property type="protein sequence ID" value="CAD6998820.1"/>
    <property type="molecule type" value="Genomic_DNA"/>
</dbReference>
<evidence type="ECO:0000313" key="1">
    <source>
        <dbReference type="EMBL" id="CAD6998820.1"/>
    </source>
</evidence>
<reference evidence="1" key="1">
    <citation type="submission" date="2020-11" db="EMBL/GenBank/DDBJ databases">
        <authorList>
            <person name="Whitehead M."/>
        </authorList>
    </citation>
    <scope>NUCLEOTIDE SEQUENCE</scope>
    <source>
        <strain evidence="1">EGII</strain>
    </source>
</reference>
<organism evidence="1 2">
    <name type="scientific">Ceratitis capitata</name>
    <name type="common">Mediterranean fruit fly</name>
    <name type="synonym">Tephritis capitata</name>
    <dbReference type="NCBI Taxonomy" id="7213"/>
    <lineage>
        <taxon>Eukaryota</taxon>
        <taxon>Metazoa</taxon>
        <taxon>Ecdysozoa</taxon>
        <taxon>Arthropoda</taxon>
        <taxon>Hexapoda</taxon>
        <taxon>Insecta</taxon>
        <taxon>Pterygota</taxon>
        <taxon>Neoptera</taxon>
        <taxon>Endopterygota</taxon>
        <taxon>Diptera</taxon>
        <taxon>Brachycera</taxon>
        <taxon>Muscomorpha</taxon>
        <taxon>Tephritoidea</taxon>
        <taxon>Tephritidae</taxon>
        <taxon>Ceratitis</taxon>
        <taxon>Ceratitis</taxon>
    </lineage>
</organism>
<gene>
    <name evidence="1" type="ORF">CCAP1982_LOCUS7369</name>
</gene>